<organism evidence="2">
    <name type="scientific">marine sediment metagenome</name>
    <dbReference type="NCBI Taxonomy" id="412755"/>
    <lineage>
        <taxon>unclassified sequences</taxon>
        <taxon>metagenomes</taxon>
        <taxon>ecological metagenomes</taxon>
    </lineage>
</organism>
<accession>A0A0F9P0U4</accession>
<proteinExistence type="predicted"/>
<reference evidence="2" key="1">
    <citation type="journal article" date="2015" name="Nature">
        <title>Complex archaea that bridge the gap between prokaryotes and eukaryotes.</title>
        <authorList>
            <person name="Spang A."/>
            <person name="Saw J.H."/>
            <person name="Jorgensen S.L."/>
            <person name="Zaremba-Niedzwiedzka K."/>
            <person name="Martijn J."/>
            <person name="Lind A.E."/>
            <person name="van Eijk R."/>
            <person name="Schleper C."/>
            <person name="Guy L."/>
            <person name="Ettema T.J."/>
        </authorList>
    </citation>
    <scope>NUCLEOTIDE SEQUENCE</scope>
</reference>
<protein>
    <recommendedName>
        <fullName evidence="1">HNH nuclease domain-containing protein</fullName>
    </recommendedName>
</protein>
<sequence>MIKTKTCKRCQSEEPLENFSSNKPTRDGLQSYCKSCNSEINKRWLSQHREQYKEYQRRWYQENKERLLVKRADCAKTPTERYRQIKGRAKKRGVRLAITREGFIGWFNAQKDDCHYCRRPLTGYENGAPEGLTVDRKDNNRGYELGNLVLACMRCNTMKGSWLTEKQMIEIAHKYLEELI</sequence>
<name>A0A0F9P0U4_9ZZZZ</name>
<comment type="caution">
    <text evidence="2">The sequence shown here is derived from an EMBL/GenBank/DDBJ whole genome shotgun (WGS) entry which is preliminary data.</text>
</comment>
<dbReference type="Gene3D" id="3.30.40.220">
    <property type="match status" value="1"/>
</dbReference>
<gene>
    <name evidence="2" type="ORF">LCGC14_0902430</name>
</gene>
<evidence type="ECO:0000259" key="1">
    <source>
        <dbReference type="SMART" id="SM00507"/>
    </source>
</evidence>
<dbReference type="AlphaFoldDB" id="A0A0F9P0U4"/>
<feature type="domain" description="HNH nuclease" evidence="1">
    <location>
        <begin position="103"/>
        <end position="157"/>
    </location>
</feature>
<dbReference type="InterPro" id="IPR003615">
    <property type="entry name" value="HNH_nuc"/>
</dbReference>
<dbReference type="SMART" id="SM00507">
    <property type="entry name" value="HNHc"/>
    <property type="match status" value="1"/>
</dbReference>
<dbReference type="EMBL" id="LAZR01002948">
    <property type="protein sequence ID" value="KKN23684.1"/>
    <property type="molecule type" value="Genomic_DNA"/>
</dbReference>
<evidence type="ECO:0000313" key="2">
    <source>
        <dbReference type="EMBL" id="KKN23684.1"/>
    </source>
</evidence>